<evidence type="ECO:0000313" key="2">
    <source>
        <dbReference type="EMBL" id="GAA3830471.1"/>
    </source>
</evidence>
<sequence>MNVLDEIRPRAEHLTDERSRQMLTAVLASPERRPKPRWMNRAAAFGLCGVIVTGGATAYATGLVPDIVADRFQQIRGGQDGWPDPIYNERLIADVPLSNGKQARVWYADTTDGQCVIRDMTGTVTRPGDFGVGCARWGYGSEQTDLRRGIHWQTSADGPAVVYGDFRGMTADVARVRVAGPGWTKSFRVRNEAFGGEVPAGVDGDRIRFTYLDARGEEIASNVTMVTIESE</sequence>
<keyword evidence="3" id="KW-1185">Reference proteome</keyword>
<keyword evidence="1" id="KW-1133">Transmembrane helix</keyword>
<dbReference type="EMBL" id="BAABAH010000015">
    <property type="protein sequence ID" value="GAA3830471.1"/>
    <property type="molecule type" value="Genomic_DNA"/>
</dbReference>
<feature type="transmembrane region" description="Helical" evidence="1">
    <location>
        <begin position="42"/>
        <end position="64"/>
    </location>
</feature>
<protein>
    <submittedName>
        <fullName evidence="2">Uncharacterized protein</fullName>
    </submittedName>
</protein>
<keyword evidence="1" id="KW-0812">Transmembrane</keyword>
<keyword evidence="1" id="KW-0472">Membrane</keyword>
<comment type="caution">
    <text evidence="2">The sequence shown here is derived from an EMBL/GenBank/DDBJ whole genome shotgun (WGS) entry which is preliminary data.</text>
</comment>
<accession>A0ABP7IZD6</accession>
<name>A0ABP7IZD6_9ACTN</name>
<proteinExistence type="predicted"/>
<dbReference type="Proteomes" id="UP001501821">
    <property type="component" value="Unassembled WGS sequence"/>
</dbReference>
<gene>
    <name evidence="2" type="ORF">GCM10022242_34860</name>
</gene>
<organism evidence="2 3">
    <name type="scientific">Nocardioides panacisoli</name>
    <dbReference type="NCBI Taxonomy" id="627624"/>
    <lineage>
        <taxon>Bacteria</taxon>
        <taxon>Bacillati</taxon>
        <taxon>Actinomycetota</taxon>
        <taxon>Actinomycetes</taxon>
        <taxon>Propionibacteriales</taxon>
        <taxon>Nocardioidaceae</taxon>
        <taxon>Nocardioides</taxon>
    </lineage>
</organism>
<evidence type="ECO:0000313" key="3">
    <source>
        <dbReference type="Proteomes" id="UP001501821"/>
    </source>
</evidence>
<dbReference type="RefSeq" id="WP_344777821.1">
    <property type="nucleotide sequence ID" value="NZ_BAABAH010000015.1"/>
</dbReference>
<reference evidence="3" key="1">
    <citation type="journal article" date="2019" name="Int. J. Syst. Evol. Microbiol.">
        <title>The Global Catalogue of Microorganisms (GCM) 10K type strain sequencing project: providing services to taxonomists for standard genome sequencing and annotation.</title>
        <authorList>
            <consortium name="The Broad Institute Genomics Platform"/>
            <consortium name="The Broad Institute Genome Sequencing Center for Infectious Disease"/>
            <person name="Wu L."/>
            <person name="Ma J."/>
        </authorList>
    </citation>
    <scope>NUCLEOTIDE SEQUENCE [LARGE SCALE GENOMIC DNA]</scope>
    <source>
        <strain evidence="3">JCM 16953</strain>
    </source>
</reference>
<evidence type="ECO:0000256" key="1">
    <source>
        <dbReference type="SAM" id="Phobius"/>
    </source>
</evidence>